<dbReference type="EMBL" id="QASA01000001">
    <property type="protein sequence ID" value="RDC66235.1"/>
    <property type="molecule type" value="Genomic_DNA"/>
</dbReference>
<evidence type="ECO:0000313" key="2">
    <source>
        <dbReference type="Proteomes" id="UP000253919"/>
    </source>
</evidence>
<accession>A0A369QRE1</accession>
<evidence type="ECO:0000313" key="1">
    <source>
        <dbReference type="EMBL" id="RDC66235.1"/>
    </source>
</evidence>
<dbReference type="RefSeq" id="WP_158546240.1">
    <property type="nucleotide sequence ID" value="NZ_QASA01000001.1"/>
</dbReference>
<proteinExistence type="predicted"/>
<dbReference type="Proteomes" id="UP000253919">
    <property type="component" value="Unassembled WGS sequence"/>
</dbReference>
<name>A0A369QRE1_9BACT</name>
<comment type="caution">
    <text evidence="1">The sequence shown here is derived from an EMBL/GenBank/DDBJ whole genome shotgun (WGS) entry which is preliminary data.</text>
</comment>
<keyword evidence="2" id="KW-1185">Reference proteome</keyword>
<dbReference type="OrthoDB" id="336094at2"/>
<sequence length="53" mass="6387">MVVEGKMMEACEKYYHEEVIRQENNTEPRIGKLANQQFELEFLSMPCSWMECR</sequence>
<reference evidence="1 2" key="1">
    <citation type="submission" date="2018-04" db="EMBL/GenBank/DDBJ databases">
        <title>Adhaeribacter sp. HMF7616 genome sequencing and assembly.</title>
        <authorList>
            <person name="Kang H."/>
            <person name="Kang J."/>
            <person name="Cha I."/>
            <person name="Kim H."/>
            <person name="Joh K."/>
        </authorList>
    </citation>
    <scope>NUCLEOTIDE SEQUENCE [LARGE SCALE GENOMIC DNA]</scope>
    <source>
        <strain evidence="1 2">HMF7616</strain>
    </source>
</reference>
<dbReference type="AlphaFoldDB" id="A0A369QRE1"/>
<gene>
    <name evidence="1" type="ORF">AHMF7616_04866</name>
</gene>
<protein>
    <submittedName>
        <fullName evidence="1">Uncharacterized protein</fullName>
    </submittedName>
</protein>
<organism evidence="1 2">
    <name type="scientific">Adhaeribacter pallidiroseus</name>
    <dbReference type="NCBI Taxonomy" id="2072847"/>
    <lineage>
        <taxon>Bacteria</taxon>
        <taxon>Pseudomonadati</taxon>
        <taxon>Bacteroidota</taxon>
        <taxon>Cytophagia</taxon>
        <taxon>Cytophagales</taxon>
        <taxon>Hymenobacteraceae</taxon>
        <taxon>Adhaeribacter</taxon>
    </lineage>
</organism>